<protein>
    <submittedName>
        <fullName evidence="1">Uncharacterized protein</fullName>
    </submittedName>
</protein>
<sequence>MNVFSALRPFFCIKVPPHFFQWQDYLIPSGKTYAERKTVLV</sequence>
<name>A0A0A8VHI8_YERRU</name>
<organism evidence="1">
    <name type="scientific">Yersinia ruckeri</name>
    <dbReference type="NCBI Taxonomy" id="29486"/>
    <lineage>
        <taxon>Bacteria</taxon>
        <taxon>Pseudomonadati</taxon>
        <taxon>Pseudomonadota</taxon>
        <taxon>Gammaproteobacteria</taxon>
        <taxon>Enterobacterales</taxon>
        <taxon>Yersiniaceae</taxon>
        <taxon>Yersinia</taxon>
    </lineage>
</organism>
<gene>
    <name evidence="1" type="ORF">CSF007_10365</name>
</gene>
<dbReference type="AlphaFoldDB" id="A0A0A8VHI8"/>
<reference evidence="1" key="1">
    <citation type="journal article" date="2015" name="Genome Announc.">
        <title>Complete Genome Sequence of Yersinia ruckeri Strain CSF007-82, Etiologic Agent of Red Mouth Disease in Salmonid Fish.</title>
        <authorList>
            <person name="Nelson M.C."/>
            <person name="LaPatra S.E."/>
            <person name="Welch T.J."/>
            <person name="Graf J."/>
        </authorList>
    </citation>
    <scope>NUCLEOTIDE SEQUENCE</scope>
    <source>
        <strain evidence="1">CSF007-82</strain>
    </source>
</reference>
<evidence type="ECO:0000313" key="1">
    <source>
        <dbReference type="EMBL" id="CEK27823.1"/>
    </source>
</evidence>
<proteinExistence type="predicted"/>
<accession>A0A0A8VHI8</accession>
<dbReference type="EMBL" id="LN681231">
    <property type="protein sequence ID" value="CEK27823.1"/>
    <property type="molecule type" value="Genomic_DNA"/>
</dbReference>